<dbReference type="Pfam" id="PF00805">
    <property type="entry name" value="Pentapeptide"/>
    <property type="match status" value="1"/>
</dbReference>
<accession>A0A1J5QQ46</accession>
<comment type="caution">
    <text evidence="3">The sequence shown here is derived from an EMBL/GenBank/DDBJ whole genome shotgun (WGS) entry which is preliminary data.</text>
</comment>
<feature type="transmembrane region" description="Helical" evidence="2">
    <location>
        <begin position="151"/>
        <end position="171"/>
    </location>
</feature>
<keyword evidence="2" id="KW-1133">Transmembrane helix</keyword>
<dbReference type="AlphaFoldDB" id="A0A1J5QQ46"/>
<keyword evidence="2" id="KW-0472">Membrane</keyword>
<dbReference type="PANTHER" id="PTHR14136">
    <property type="entry name" value="BTB_POZ DOMAIN-CONTAINING PROTEIN KCTD9"/>
    <property type="match status" value="1"/>
</dbReference>
<dbReference type="EMBL" id="MLJW01000540">
    <property type="protein sequence ID" value="OIQ85498.1"/>
    <property type="molecule type" value="Genomic_DNA"/>
</dbReference>
<feature type="compositionally biased region" description="Basic and acidic residues" evidence="1">
    <location>
        <begin position="91"/>
        <end position="100"/>
    </location>
</feature>
<dbReference type="Gene3D" id="2.160.20.80">
    <property type="entry name" value="E3 ubiquitin-protein ligase SopA"/>
    <property type="match status" value="1"/>
</dbReference>
<name>A0A1J5QQ46_9ZZZZ</name>
<reference evidence="3" key="1">
    <citation type="submission" date="2016-10" db="EMBL/GenBank/DDBJ databases">
        <title>Sequence of Gallionella enrichment culture.</title>
        <authorList>
            <person name="Poehlein A."/>
            <person name="Muehling M."/>
            <person name="Daniel R."/>
        </authorList>
    </citation>
    <scope>NUCLEOTIDE SEQUENCE</scope>
</reference>
<gene>
    <name evidence="3" type="ORF">GALL_326720</name>
</gene>
<protein>
    <submittedName>
        <fullName evidence="3">Pentapeptide repeat protein</fullName>
    </submittedName>
</protein>
<sequence length="270" mass="30009">MEPHRLWFIRRDQQVQGPFPEALVCQYIILGRISHDDLLSMDELSWRHLHELPEMVEAVRLVTDRSDSAAADDVEWLEERASAALRWLDDRKSPDPRSKVDPAAMAEDANRRSASDRRLMPETVDSHIYRENRALFEAWNRMREQHYGREAAIVALIAFLVLGAALFLPPVRPITVGLQIHPAECGQPAARGVNWSGCNKEGELLVGVDLRGAELFGAHLKGASLRYADLTQANLARADLAGADLTGARLGEAVWVDGRVCAADSVGMCK</sequence>
<dbReference type="SUPFAM" id="SSF141571">
    <property type="entry name" value="Pentapeptide repeat-like"/>
    <property type="match status" value="1"/>
</dbReference>
<dbReference type="PANTHER" id="PTHR14136:SF17">
    <property type="entry name" value="BTB_POZ DOMAIN-CONTAINING PROTEIN KCTD9"/>
    <property type="match status" value="1"/>
</dbReference>
<evidence type="ECO:0000256" key="2">
    <source>
        <dbReference type="SAM" id="Phobius"/>
    </source>
</evidence>
<organism evidence="3">
    <name type="scientific">mine drainage metagenome</name>
    <dbReference type="NCBI Taxonomy" id="410659"/>
    <lineage>
        <taxon>unclassified sequences</taxon>
        <taxon>metagenomes</taxon>
        <taxon>ecological metagenomes</taxon>
    </lineage>
</organism>
<evidence type="ECO:0000313" key="3">
    <source>
        <dbReference type="EMBL" id="OIQ85498.1"/>
    </source>
</evidence>
<keyword evidence="2" id="KW-0812">Transmembrane</keyword>
<dbReference type="InterPro" id="IPR001646">
    <property type="entry name" value="5peptide_repeat"/>
</dbReference>
<dbReference type="InterPro" id="IPR051082">
    <property type="entry name" value="Pentapeptide-BTB/POZ_domain"/>
</dbReference>
<evidence type="ECO:0000256" key="1">
    <source>
        <dbReference type="SAM" id="MobiDB-lite"/>
    </source>
</evidence>
<feature type="region of interest" description="Disordered" evidence="1">
    <location>
        <begin position="91"/>
        <end position="117"/>
    </location>
</feature>
<feature type="compositionally biased region" description="Basic and acidic residues" evidence="1">
    <location>
        <begin position="108"/>
        <end position="117"/>
    </location>
</feature>
<proteinExistence type="predicted"/>